<organism evidence="4 5">
    <name type="scientific">Jaminaea rosea</name>
    <dbReference type="NCBI Taxonomy" id="1569628"/>
    <lineage>
        <taxon>Eukaryota</taxon>
        <taxon>Fungi</taxon>
        <taxon>Dikarya</taxon>
        <taxon>Basidiomycota</taxon>
        <taxon>Ustilaginomycotina</taxon>
        <taxon>Exobasidiomycetes</taxon>
        <taxon>Microstromatales</taxon>
        <taxon>Microstromatales incertae sedis</taxon>
        <taxon>Jaminaea</taxon>
    </lineage>
</organism>
<dbReference type="Gene3D" id="3.40.30.10">
    <property type="entry name" value="Glutaredoxin"/>
    <property type="match status" value="1"/>
</dbReference>
<dbReference type="AlphaFoldDB" id="A0A316UK43"/>
<dbReference type="SUPFAM" id="SSF52833">
    <property type="entry name" value="Thioredoxin-like"/>
    <property type="match status" value="1"/>
</dbReference>
<accession>A0A316UK43</accession>
<dbReference type="InterPro" id="IPR051499">
    <property type="entry name" value="Phosducin-like_reg"/>
</dbReference>
<dbReference type="OrthoDB" id="70588at2759"/>
<dbReference type="STRING" id="1569628.A0A316UK43"/>
<sequence length="327" mass="35415">MDPLEKSILDGTAFRGPRTPSPTRSASTASPTPSASPSSSRSPSPVSMPAGAPQRTSGPQTGPKGVKADRDHARELERDGRREARRARDAELSKRAMLAGDWREQERLQKSEDRRRRDQVRVGSREEQERDGSDLDSDDLDEDAEAVSAFRRARILELQGGQGTSASSSQRAATATYGQLLEVDGDEYASQIDDVPIGTSVVVHIYSHLSPTCHTLCSSLSSLAQLHPATKFLQVPAWQIGFGLSSSSAARLSDDDEEEESEATLHRRAEAIEQEAAAVTPTILIYRDGQLVANLVRVDLIPREEGGVGNGAEEEVVLRCLRLHGAV</sequence>
<evidence type="ECO:0000256" key="2">
    <source>
        <dbReference type="SAM" id="MobiDB-lite"/>
    </source>
</evidence>
<dbReference type="PANTHER" id="PTHR46052">
    <property type="entry name" value="PHOSDUCIN-LIKE PROTEIN"/>
    <property type="match status" value="1"/>
</dbReference>
<dbReference type="RefSeq" id="XP_025360202.1">
    <property type="nucleotide sequence ID" value="XM_025506867.1"/>
</dbReference>
<feature type="region of interest" description="Disordered" evidence="2">
    <location>
        <begin position="1"/>
        <end position="141"/>
    </location>
</feature>
<evidence type="ECO:0000259" key="3">
    <source>
        <dbReference type="Pfam" id="PF02114"/>
    </source>
</evidence>
<dbReference type="InterPro" id="IPR036249">
    <property type="entry name" value="Thioredoxin-like_sf"/>
</dbReference>
<feature type="compositionally biased region" description="Basic and acidic residues" evidence="2">
    <location>
        <begin position="66"/>
        <end position="94"/>
    </location>
</feature>
<evidence type="ECO:0000313" key="4">
    <source>
        <dbReference type="EMBL" id="PWN25590.1"/>
    </source>
</evidence>
<dbReference type="Proteomes" id="UP000245884">
    <property type="component" value="Unassembled WGS sequence"/>
</dbReference>
<feature type="compositionally biased region" description="Basic and acidic residues" evidence="2">
    <location>
        <begin position="101"/>
        <end position="133"/>
    </location>
</feature>
<feature type="compositionally biased region" description="Low complexity" evidence="2">
    <location>
        <begin position="17"/>
        <end position="45"/>
    </location>
</feature>
<dbReference type="EMBL" id="KZ819675">
    <property type="protein sequence ID" value="PWN25590.1"/>
    <property type="molecule type" value="Genomic_DNA"/>
</dbReference>
<gene>
    <name evidence="4" type="ORF">BDZ90DRAFT_234032</name>
</gene>
<comment type="similarity">
    <text evidence="1">Belongs to the phosducin family.</text>
</comment>
<dbReference type="CDD" id="cd02957">
    <property type="entry name" value="Phd_like"/>
    <property type="match status" value="1"/>
</dbReference>
<proteinExistence type="inferred from homology"/>
<feature type="domain" description="Phosducin" evidence="3">
    <location>
        <begin position="58"/>
        <end position="244"/>
    </location>
</feature>
<name>A0A316UK43_9BASI</name>
<evidence type="ECO:0000256" key="1">
    <source>
        <dbReference type="ARBA" id="ARBA00009686"/>
    </source>
</evidence>
<evidence type="ECO:0000313" key="5">
    <source>
        <dbReference type="Proteomes" id="UP000245884"/>
    </source>
</evidence>
<reference evidence="4 5" key="1">
    <citation type="journal article" date="2018" name="Mol. Biol. Evol.">
        <title>Broad Genomic Sampling Reveals a Smut Pathogenic Ancestry of the Fungal Clade Ustilaginomycotina.</title>
        <authorList>
            <person name="Kijpornyongpan T."/>
            <person name="Mondo S.J."/>
            <person name="Barry K."/>
            <person name="Sandor L."/>
            <person name="Lee J."/>
            <person name="Lipzen A."/>
            <person name="Pangilinan J."/>
            <person name="LaButti K."/>
            <person name="Hainaut M."/>
            <person name="Henrissat B."/>
            <person name="Grigoriev I.V."/>
            <person name="Spatafora J.W."/>
            <person name="Aime M.C."/>
        </authorList>
    </citation>
    <scope>NUCLEOTIDE SEQUENCE [LARGE SCALE GENOMIC DNA]</scope>
    <source>
        <strain evidence="4 5">MCA 5214</strain>
    </source>
</reference>
<keyword evidence="5" id="KW-1185">Reference proteome</keyword>
<dbReference type="GeneID" id="37028690"/>
<dbReference type="InterPro" id="IPR024253">
    <property type="entry name" value="Phosducin_thioredoxin-like_dom"/>
</dbReference>
<dbReference type="PANTHER" id="PTHR46052:SF1">
    <property type="entry name" value="PHOSDUCIN-LIKE PROTEIN"/>
    <property type="match status" value="1"/>
</dbReference>
<protein>
    <recommendedName>
        <fullName evidence="3">Phosducin domain-containing protein</fullName>
    </recommendedName>
</protein>
<dbReference type="Pfam" id="PF02114">
    <property type="entry name" value="Phosducin"/>
    <property type="match status" value="1"/>
</dbReference>